<dbReference type="InterPro" id="IPR011990">
    <property type="entry name" value="TPR-like_helical_dom_sf"/>
</dbReference>
<evidence type="ECO:0000256" key="2">
    <source>
        <dbReference type="ARBA" id="ARBA00022803"/>
    </source>
</evidence>
<protein>
    <recommendedName>
        <fullName evidence="3">peptidylprolyl isomerase</fullName>
        <ecNumber evidence="3">5.2.1.8</ecNumber>
    </recommendedName>
</protein>
<feature type="compositionally biased region" description="Basic and acidic residues" evidence="4">
    <location>
        <begin position="1"/>
        <end position="17"/>
    </location>
</feature>
<dbReference type="GO" id="GO:0003755">
    <property type="term" value="F:peptidyl-prolyl cis-trans isomerase activity"/>
    <property type="evidence" value="ECO:0007669"/>
    <property type="project" value="UniProtKB-KW"/>
</dbReference>
<dbReference type="AlphaFoldDB" id="A0A2Z7CEW0"/>
<feature type="domain" description="PPIase FKBP-type" evidence="5">
    <location>
        <begin position="72"/>
        <end position="164"/>
    </location>
</feature>
<evidence type="ECO:0000256" key="3">
    <source>
        <dbReference type="PROSITE-ProRule" id="PRU00277"/>
    </source>
</evidence>
<dbReference type="InterPro" id="IPR046357">
    <property type="entry name" value="PPIase_dom_sf"/>
</dbReference>
<keyword evidence="2" id="KW-0802">TPR repeat</keyword>
<evidence type="ECO:0000256" key="1">
    <source>
        <dbReference type="ARBA" id="ARBA00022737"/>
    </source>
</evidence>
<name>A0A2Z7CEW0_9LAMI</name>
<dbReference type="SMART" id="SM00028">
    <property type="entry name" value="TPR"/>
    <property type="match status" value="3"/>
</dbReference>
<dbReference type="InterPro" id="IPR019734">
    <property type="entry name" value="TPR_rpt"/>
</dbReference>
<keyword evidence="3" id="KW-0697">Rotamase</keyword>
<accession>A0A2Z7CEW0</accession>
<evidence type="ECO:0000259" key="5">
    <source>
        <dbReference type="PROSITE" id="PS50059"/>
    </source>
</evidence>
<dbReference type="Pfam" id="PF00254">
    <property type="entry name" value="FKBP_C"/>
    <property type="match status" value="1"/>
</dbReference>
<reference evidence="6 7" key="1">
    <citation type="journal article" date="2015" name="Proc. Natl. Acad. Sci. U.S.A.">
        <title>The resurrection genome of Boea hygrometrica: A blueprint for survival of dehydration.</title>
        <authorList>
            <person name="Xiao L."/>
            <person name="Yang G."/>
            <person name="Zhang L."/>
            <person name="Yang X."/>
            <person name="Zhao S."/>
            <person name="Ji Z."/>
            <person name="Zhou Q."/>
            <person name="Hu M."/>
            <person name="Wang Y."/>
            <person name="Chen M."/>
            <person name="Xu Y."/>
            <person name="Jin H."/>
            <person name="Xiao X."/>
            <person name="Hu G."/>
            <person name="Bao F."/>
            <person name="Hu Y."/>
            <person name="Wan P."/>
            <person name="Li L."/>
            <person name="Deng X."/>
            <person name="Kuang T."/>
            <person name="Xiang C."/>
            <person name="Zhu J.K."/>
            <person name="Oliver M.J."/>
            <person name="He Y."/>
        </authorList>
    </citation>
    <scope>NUCLEOTIDE SEQUENCE [LARGE SCALE GENOMIC DNA]</scope>
    <source>
        <strain evidence="7">cv. XS01</strain>
    </source>
</reference>
<dbReference type="InterPro" id="IPR039663">
    <property type="entry name" value="AIP/AIPL1/TTC9"/>
</dbReference>
<dbReference type="EC" id="5.2.1.8" evidence="3"/>
<gene>
    <name evidence="6" type="ORF">F511_21429</name>
</gene>
<keyword evidence="3" id="KW-0413">Isomerase</keyword>
<evidence type="ECO:0000313" key="7">
    <source>
        <dbReference type="Proteomes" id="UP000250235"/>
    </source>
</evidence>
<dbReference type="EMBL" id="KQ998231">
    <property type="protein sequence ID" value="KZV43033.1"/>
    <property type="molecule type" value="Genomic_DNA"/>
</dbReference>
<dbReference type="Gene3D" id="1.25.40.10">
    <property type="entry name" value="Tetratricopeptide repeat domain"/>
    <property type="match status" value="1"/>
</dbReference>
<dbReference type="SUPFAM" id="SSF54534">
    <property type="entry name" value="FKBP-like"/>
    <property type="match status" value="1"/>
</dbReference>
<comment type="catalytic activity">
    <reaction evidence="3">
        <text>[protein]-peptidylproline (omega=180) = [protein]-peptidylproline (omega=0)</text>
        <dbReference type="Rhea" id="RHEA:16237"/>
        <dbReference type="Rhea" id="RHEA-COMP:10747"/>
        <dbReference type="Rhea" id="RHEA-COMP:10748"/>
        <dbReference type="ChEBI" id="CHEBI:83833"/>
        <dbReference type="ChEBI" id="CHEBI:83834"/>
        <dbReference type="EC" id="5.2.1.8"/>
    </reaction>
</comment>
<feature type="region of interest" description="Disordered" evidence="4">
    <location>
        <begin position="1"/>
        <end position="46"/>
    </location>
</feature>
<dbReference type="FunFam" id="1.25.40.10:FF:000708">
    <property type="entry name" value="Peptidylprolyl isomerase"/>
    <property type="match status" value="1"/>
</dbReference>
<evidence type="ECO:0000256" key="4">
    <source>
        <dbReference type="SAM" id="MobiDB-lite"/>
    </source>
</evidence>
<keyword evidence="1" id="KW-0677">Repeat</keyword>
<organism evidence="6 7">
    <name type="scientific">Dorcoceras hygrometricum</name>
    <dbReference type="NCBI Taxonomy" id="472368"/>
    <lineage>
        <taxon>Eukaryota</taxon>
        <taxon>Viridiplantae</taxon>
        <taxon>Streptophyta</taxon>
        <taxon>Embryophyta</taxon>
        <taxon>Tracheophyta</taxon>
        <taxon>Spermatophyta</taxon>
        <taxon>Magnoliopsida</taxon>
        <taxon>eudicotyledons</taxon>
        <taxon>Gunneridae</taxon>
        <taxon>Pentapetalae</taxon>
        <taxon>asterids</taxon>
        <taxon>lamiids</taxon>
        <taxon>Lamiales</taxon>
        <taxon>Gesneriaceae</taxon>
        <taxon>Didymocarpoideae</taxon>
        <taxon>Trichosporeae</taxon>
        <taxon>Loxocarpinae</taxon>
        <taxon>Dorcoceras</taxon>
    </lineage>
</organism>
<dbReference type="SUPFAM" id="SSF48452">
    <property type="entry name" value="TPR-like"/>
    <property type="match status" value="1"/>
</dbReference>
<dbReference type="PANTHER" id="PTHR11242:SF0">
    <property type="entry name" value="TPR_REGION DOMAIN-CONTAINING PROTEIN"/>
    <property type="match status" value="1"/>
</dbReference>
<evidence type="ECO:0000313" key="6">
    <source>
        <dbReference type="EMBL" id="KZV43033.1"/>
    </source>
</evidence>
<dbReference type="Gene3D" id="3.10.50.40">
    <property type="match status" value="1"/>
</dbReference>
<sequence length="368" mass="41984">MVELEEQREPSPDRDGPDGDDEIVVEGSSVVHGELPEDDSGPPKVSSAVEVLHEKVTKQIIKEGHGQKPSKYSTCFLHYRAWTESTQHKFEDTWHDQQPLELILGKEKKEKTGLAIGISSMKSGERALLNVGWELGYGKEGNFSFPNVPPMADLVYEVELIGFDETKEGKARSDMTVEERIGAADRRKMDGNELFKEDKLLEAMQQYEMAIAYMGDDFMFQLFGKYRDMALAVKNPCHLNMAACLIKLKRYDEATVQCGIVLVEDENNVKALFRRGKARAELGQTLAAREDLMKARKLAPDDKAITKELRLLAEDDKAVYQKQKELYKGLFGPRPDPKPEPKNWLVWIWSWLLSLFGRLFNKERRKTD</sequence>
<dbReference type="PROSITE" id="PS50059">
    <property type="entry name" value="FKBP_PPIASE"/>
    <property type="match status" value="1"/>
</dbReference>
<dbReference type="Proteomes" id="UP000250235">
    <property type="component" value="Unassembled WGS sequence"/>
</dbReference>
<dbReference type="InterPro" id="IPR001179">
    <property type="entry name" value="PPIase_FKBP_dom"/>
</dbReference>
<dbReference type="PANTHER" id="PTHR11242">
    <property type="entry name" value="ARYL HYDROCARBON RECEPTOR INTERACTING PROTEIN RELATED"/>
    <property type="match status" value="1"/>
</dbReference>
<dbReference type="OrthoDB" id="433738at2759"/>
<keyword evidence="7" id="KW-1185">Reference proteome</keyword>
<proteinExistence type="predicted"/>